<dbReference type="Proteomes" id="UP000663854">
    <property type="component" value="Unassembled WGS sequence"/>
</dbReference>
<sequence>MKYIWIVGQNHDNITYTIHFLHLNISSQALIQTLLCNNTNNSTSRSEENLNNQLNIARTAILTDNALSSVAKSWKDVVSSFKTSKSTTITRITRFGFAHFDQKSTVSKAIDIPANKASEFINAIVMNYNLPSKGSFLLSLTYSEDFSWESIEYLYSPAMDGKYRSLTLFKNGDSITNTASFFIVDVNAD</sequence>
<accession>A0A814W4G0</accession>
<organism evidence="1 2">
    <name type="scientific">Rotaria sordida</name>
    <dbReference type="NCBI Taxonomy" id="392033"/>
    <lineage>
        <taxon>Eukaryota</taxon>
        <taxon>Metazoa</taxon>
        <taxon>Spiralia</taxon>
        <taxon>Gnathifera</taxon>
        <taxon>Rotifera</taxon>
        <taxon>Eurotatoria</taxon>
        <taxon>Bdelloidea</taxon>
        <taxon>Philodinida</taxon>
        <taxon>Philodinidae</taxon>
        <taxon>Rotaria</taxon>
    </lineage>
</organism>
<comment type="caution">
    <text evidence="1">The sequence shown here is derived from an EMBL/GenBank/DDBJ whole genome shotgun (WGS) entry which is preliminary data.</text>
</comment>
<evidence type="ECO:0000313" key="2">
    <source>
        <dbReference type="Proteomes" id="UP000663854"/>
    </source>
</evidence>
<dbReference type="EMBL" id="CAJNOH010001265">
    <property type="protein sequence ID" value="CAF1197291.1"/>
    <property type="molecule type" value="Genomic_DNA"/>
</dbReference>
<name>A0A814W4G0_9BILA</name>
<gene>
    <name evidence="1" type="ORF">PYM288_LOCUS24679</name>
</gene>
<proteinExistence type="predicted"/>
<reference evidence="1" key="1">
    <citation type="submission" date="2021-02" db="EMBL/GenBank/DDBJ databases">
        <authorList>
            <person name="Nowell W R."/>
        </authorList>
    </citation>
    <scope>NUCLEOTIDE SEQUENCE</scope>
</reference>
<protein>
    <submittedName>
        <fullName evidence="1">Uncharacterized protein</fullName>
    </submittedName>
</protein>
<evidence type="ECO:0000313" key="1">
    <source>
        <dbReference type="EMBL" id="CAF1197291.1"/>
    </source>
</evidence>
<dbReference type="AlphaFoldDB" id="A0A814W4G0"/>